<reference evidence="2" key="1">
    <citation type="submission" date="2017-08" db="EMBL/GenBank/DDBJ databases">
        <authorList>
            <person name="Polle J.E."/>
            <person name="Barry K."/>
            <person name="Cushman J."/>
            <person name="Schmutz J."/>
            <person name="Tran D."/>
            <person name="Hathwaick L.T."/>
            <person name="Yim W.C."/>
            <person name="Jenkins J."/>
            <person name="Mckie-Krisberg Z.M."/>
            <person name="Prochnik S."/>
            <person name="Lindquist E."/>
            <person name="Dockter R.B."/>
            <person name="Adam C."/>
            <person name="Molina H."/>
            <person name="Bunkerborg J."/>
            <person name="Jin E."/>
            <person name="Buchheim M."/>
            <person name="Magnuson J."/>
        </authorList>
    </citation>
    <scope>NUCLEOTIDE SEQUENCE</scope>
    <source>
        <strain evidence="2">CCAP 19/18</strain>
    </source>
</reference>
<feature type="compositionally biased region" description="Pro residues" evidence="1">
    <location>
        <begin position="51"/>
        <end position="61"/>
    </location>
</feature>
<dbReference type="EMBL" id="MU069623">
    <property type="protein sequence ID" value="KAF5837252.1"/>
    <property type="molecule type" value="Genomic_DNA"/>
</dbReference>
<evidence type="ECO:0000313" key="3">
    <source>
        <dbReference type="Proteomes" id="UP000815325"/>
    </source>
</evidence>
<keyword evidence="3" id="KW-1185">Reference proteome</keyword>
<dbReference type="Proteomes" id="UP000815325">
    <property type="component" value="Unassembled WGS sequence"/>
</dbReference>
<protein>
    <submittedName>
        <fullName evidence="2">Uncharacterized protein</fullName>
    </submittedName>
</protein>
<organism evidence="2 3">
    <name type="scientific">Dunaliella salina</name>
    <name type="common">Green alga</name>
    <name type="synonym">Protococcus salinus</name>
    <dbReference type="NCBI Taxonomy" id="3046"/>
    <lineage>
        <taxon>Eukaryota</taxon>
        <taxon>Viridiplantae</taxon>
        <taxon>Chlorophyta</taxon>
        <taxon>core chlorophytes</taxon>
        <taxon>Chlorophyceae</taxon>
        <taxon>CS clade</taxon>
        <taxon>Chlamydomonadales</taxon>
        <taxon>Dunaliellaceae</taxon>
        <taxon>Dunaliella</taxon>
    </lineage>
</organism>
<comment type="caution">
    <text evidence="2">The sequence shown here is derived from an EMBL/GenBank/DDBJ whole genome shotgun (WGS) entry which is preliminary data.</text>
</comment>
<feature type="compositionally biased region" description="Pro residues" evidence="1">
    <location>
        <begin position="78"/>
        <end position="88"/>
    </location>
</feature>
<feature type="compositionally biased region" description="Low complexity" evidence="1">
    <location>
        <begin position="62"/>
        <end position="77"/>
    </location>
</feature>
<accession>A0ABQ7GRK9</accession>
<feature type="compositionally biased region" description="Low complexity" evidence="1">
    <location>
        <begin position="113"/>
        <end position="131"/>
    </location>
</feature>
<name>A0ABQ7GRK9_DUNSA</name>
<evidence type="ECO:0000256" key="1">
    <source>
        <dbReference type="SAM" id="MobiDB-lite"/>
    </source>
</evidence>
<evidence type="ECO:0000313" key="2">
    <source>
        <dbReference type="EMBL" id="KAF5837252.1"/>
    </source>
</evidence>
<gene>
    <name evidence="2" type="ORF">DUNSADRAFT_4643</name>
</gene>
<feature type="compositionally biased region" description="Low complexity" evidence="1">
    <location>
        <begin position="89"/>
        <end position="103"/>
    </location>
</feature>
<feature type="region of interest" description="Disordered" evidence="1">
    <location>
        <begin position="30"/>
        <end position="164"/>
    </location>
</feature>
<proteinExistence type="predicted"/>
<sequence>MQGAEEDMQMLRDLLESVKPAYATFLSKLPRFSEEQASGVQPSKRASPAQRPSPPASPGPPFSSSLPSCPPSVATAPPSLPPASPCPPFSSSLPSRPPSAATAPPSPPPASSGPPFSSSLPSCPPSAAAAPPSLPPASLPSHPISSATLSKRRAPLACQGSADKQARTEGMFRMQSIVGQPKQVKEPFPPPMPVAPPDPALLAGLASTGSQHLFSSTSASSPAKQLSKASSIVRRALVGQHVCKVHTPTSPMTLYPLLTLPPTQGTSSFKM</sequence>